<dbReference type="OrthoDB" id="10363536at2759"/>
<keyword evidence="2" id="KW-1185">Reference proteome</keyword>
<gene>
    <name evidence="1" type="ORF">RFULGI_LOCUS15057</name>
</gene>
<reference evidence="1" key="1">
    <citation type="submission" date="2021-06" db="EMBL/GenBank/DDBJ databases">
        <authorList>
            <person name="Kallberg Y."/>
            <person name="Tangrot J."/>
            <person name="Rosling A."/>
        </authorList>
    </citation>
    <scope>NUCLEOTIDE SEQUENCE</scope>
    <source>
        <strain evidence="1">IN212</strain>
    </source>
</reference>
<accession>A0A9N9NZL6</accession>
<sequence length="88" mass="10229">MSDQVEHVKKVFGELKRASNDKNQIHPIEVPMLINTSWNKCFSKTYKLYTKAKHGERVKMLAYSYHLEALILACPHNKEIEINSKNKA</sequence>
<dbReference type="Proteomes" id="UP000789396">
    <property type="component" value="Unassembled WGS sequence"/>
</dbReference>
<organism evidence="1 2">
    <name type="scientific">Racocetra fulgida</name>
    <dbReference type="NCBI Taxonomy" id="60492"/>
    <lineage>
        <taxon>Eukaryota</taxon>
        <taxon>Fungi</taxon>
        <taxon>Fungi incertae sedis</taxon>
        <taxon>Mucoromycota</taxon>
        <taxon>Glomeromycotina</taxon>
        <taxon>Glomeromycetes</taxon>
        <taxon>Diversisporales</taxon>
        <taxon>Gigasporaceae</taxon>
        <taxon>Racocetra</taxon>
    </lineage>
</organism>
<feature type="non-terminal residue" evidence="1">
    <location>
        <position position="88"/>
    </location>
</feature>
<protein>
    <submittedName>
        <fullName evidence="1">4781_t:CDS:1</fullName>
    </submittedName>
</protein>
<evidence type="ECO:0000313" key="1">
    <source>
        <dbReference type="EMBL" id="CAG8770990.1"/>
    </source>
</evidence>
<proteinExistence type="predicted"/>
<name>A0A9N9NZL6_9GLOM</name>
<dbReference type="EMBL" id="CAJVPZ010046454">
    <property type="protein sequence ID" value="CAG8770990.1"/>
    <property type="molecule type" value="Genomic_DNA"/>
</dbReference>
<evidence type="ECO:0000313" key="2">
    <source>
        <dbReference type="Proteomes" id="UP000789396"/>
    </source>
</evidence>
<comment type="caution">
    <text evidence="1">The sequence shown here is derived from an EMBL/GenBank/DDBJ whole genome shotgun (WGS) entry which is preliminary data.</text>
</comment>
<dbReference type="AlphaFoldDB" id="A0A9N9NZL6"/>